<protein>
    <submittedName>
        <fullName evidence="4">Uncharacterized protein</fullName>
    </submittedName>
</protein>
<dbReference type="GO" id="GO:0003676">
    <property type="term" value="F:nucleic acid binding"/>
    <property type="evidence" value="ECO:0007669"/>
    <property type="project" value="InterPro"/>
</dbReference>
<evidence type="ECO:0000313" key="5">
    <source>
        <dbReference type="Proteomes" id="UP000507222"/>
    </source>
</evidence>
<proteinExistence type="inferred from homology"/>
<dbReference type="PANTHER" id="PTHR13068">
    <property type="entry name" value="CGI-12 PROTEIN-RELATED"/>
    <property type="match status" value="1"/>
</dbReference>
<sequence>MMVKGVCGKGAKKWKIEEVVVVVVGFESFLGRKGLVNYGITPIQHHMNFSLSRFVVTSPLLALNPELSNGHKDFNQNHSYPLHRDIYRQEKPNFLKPKFPILFNKPNKTQIFTAISIQETDFPRHSAPKELEKSLVILLSFKIPQNSLVSLICDCPGVLDFQFLKKWEMGFSNFVLLSSSPLMIKSVLEQSKRFQIDPDGFFKSVEVLRGLGFIDGTVSKVLEGFPGVILMNGKEIQRRLEFLAGIGIPRDGIDRVLRSFPGYIGFGVEDRLKPLLYEFKDFGFSVDLISREIIKEPRILSMELGEFSQCLEFLRTLKCRVPIKEKIFSEGEFRAGFEVKLRVDCLCRYGLIRREAFEVLWKEPRSIIYKVGEIERKIEFLIHRMKFNSRCLVEVPEYLGVNFEKQIIPRHNVIEYLRSKGGLGYEVGLKGLVKPSRLRFYNLYVKPYPDCAKMFGRFSGDVKVQSRHPVGLWKLFKPQRYPESKEDVKNTKLFMESLG</sequence>
<organism evidence="4 5">
    <name type="scientific">Prunus armeniaca</name>
    <name type="common">Apricot</name>
    <name type="synonym">Armeniaca vulgaris</name>
    <dbReference type="NCBI Taxonomy" id="36596"/>
    <lineage>
        <taxon>Eukaryota</taxon>
        <taxon>Viridiplantae</taxon>
        <taxon>Streptophyta</taxon>
        <taxon>Embryophyta</taxon>
        <taxon>Tracheophyta</taxon>
        <taxon>Spermatophyta</taxon>
        <taxon>Magnoliopsida</taxon>
        <taxon>eudicotyledons</taxon>
        <taxon>Gunneridae</taxon>
        <taxon>Pentapetalae</taxon>
        <taxon>rosids</taxon>
        <taxon>fabids</taxon>
        <taxon>Rosales</taxon>
        <taxon>Rosaceae</taxon>
        <taxon>Amygdaloideae</taxon>
        <taxon>Amygdaleae</taxon>
        <taxon>Prunus</taxon>
    </lineage>
</organism>
<evidence type="ECO:0000256" key="2">
    <source>
        <dbReference type="ARBA" id="ARBA00022472"/>
    </source>
</evidence>
<gene>
    <name evidence="4" type="ORF">CURHAP_LOCUS34142</name>
</gene>
<dbReference type="InterPro" id="IPR003690">
    <property type="entry name" value="MTERF"/>
</dbReference>
<accession>A0A6J5V0C8</accession>
<keyword evidence="2" id="KW-0805">Transcription regulation</keyword>
<dbReference type="GO" id="GO:0006353">
    <property type="term" value="P:DNA-templated transcription termination"/>
    <property type="evidence" value="ECO:0007669"/>
    <property type="project" value="UniProtKB-KW"/>
</dbReference>
<name>A0A6J5V0C8_PRUAR</name>
<dbReference type="SMART" id="SM00733">
    <property type="entry name" value="Mterf"/>
    <property type="match status" value="5"/>
</dbReference>
<evidence type="ECO:0000256" key="1">
    <source>
        <dbReference type="ARBA" id="ARBA00007692"/>
    </source>
</evidence>
<keyword evidence="2" id="KW-0804">Transcription</keyword>
<dbReference type="Gene3D" id="1.25.70.10">
    <property type="entry name" value="Transcription termination factor 3, mitochondrial"/>
    <property type="match status" value="1"/>
</dbReference>
<reference evidence="4 5" key="1">
    <citation type="submission" date="2020-05" db="EMBL/GenBank/DDBJ databases">
        <authorList>
            <person name="Campoy J."/>
            <person name="Schneeberger K."/>
            <person name="Spophaly S."/>
        </authorList>
    </citation>
    <scope>NUCLEOTIDE SEQUENCE [LARGE SCALE GENOMIC DNA]</scope>
    <source>
        <strain evidence="4">PruArmRojPasFocal</strain>
    </source>
</reference>
<evidence type="ECO:0000256" key="3">
    <source>
        <dbReference type="ARBA" id="ARBA00022946"/>
    </source>
</evidence>
<keyword evidence="2" id="KW-0806">Transcription termination</keyword>
<dbReference type="PANTHER" id="PTHR13068:SF23">
    <property type="entry name" value="TRANSCRIPTION TERMINATION FACTOR MTERF15, MITOCHONDRIAL"/>
    <property type="match status" value="1"/>
</dbReference>
<keyword evidence="3" id="KW-0809">Transit peptide</keyword>
<dbReference type="AlphaFoldDB" id="A0A6J5V0C8"/>
<dbReference type="InterPro" id="IPR038538">
    <property type="entry name" value="MTERF_sf"/>
</dbReference>
<evidence type="ECO:0000313" key="4">
    <source>
        <dbReference type="EMBL" id="CAB4281144.1"/>
    </source>
</evidence>
<dbReference type="EMBL" id="CAEKDK010000005">
    <property type="protein sequence ID" value="CAB4281144.1"/>
    <property type="molecule type" value="Genomic_DNA"/>
</dbReference>
<dbReference type="Pfam" id="PF02536">
    <property type="entry name" value="mTERF"/>
    <property type="match status" value="2"/>
</dbReference>
<comment type="similarity">
    <text evidence="1">Belongs to the mTERF family.</text>
</comment>
<dbReference type="Proteomes" id="UP000507222">
    <property type="component" value="Unassembled WGS sequence"/>
</dbReference>